<dbReference type="STRING" id="56484.A0A1Y2F596"/>
<keyword evidence="6" id="KW-0256">Endoplasmic reticulum</keyword>
<dbReference type="Proteomes" id="UP000193685">
    <property type="component" value="Unassembled WGS sequence"/>
</dbReference>
<dbReference type="InterPro" id="IPR048395">
    <property type="entry name" value="Glyco_hydro_31_C"/>
</dbReference>
<evidence type="ECO:0000256" key="3">
    <source>
        <dbReference type="ARBA" id="ARBA00007806"/>
    </source>
</evidence>
<keyword evidence="4 12" id="KW-0732">Signal</keyword>
<feature type="region of interest" description="Disordered" evidence="11">
    <location>
        <begin position="208"/>
        <end position="248"/>
    </location>
</feature>
<protein>
    <recommendedName>
        <fullName evidence="9">Glucosidase II subunit alpha</fullName>
    </recommendedName>
</protein>
<evidence type="ECO:0000256" key="4">
    <source>
        <dbReference type="ARBA" id="ARBA00022729"/>
    </source>
</evidence>
<dbReference type="Pfam" id="PF01055">
    <property type="entry name" value="Glyco_hydro_31_2nd"/>
    <property type="match status" value="1"/>
</dbReference>
<dbReference type="Gene3D" id="3.20.20.80">
    <property type="entry name" value="Glycosidases"/>
    <property type="match status" value="1"/>
</dbReference>
<dbReference type="PANTHER" id="PTHR22762">
    <property type="entry name" value="ALPHA-GLUCOSIDASE"/>
    <property type="match status" value="1"/>
</dbReference>
<comment type="caution">
    <text evidence="16">The sequence shown here is derived from an EMBL/GenBank/DDBJ whole genome shotgun (WGS) entry which is preliminary data.</text>
</comment>
<dbReference type="SUPFAM" id="SSF51011">
    <property type="entry name" value="Glycosyl hydrolase domain"/>
    <property type="match status" value="1"/>
</dbReference>
<dbReference type="GO" id="GO:0017177">
    <property type="term" value="C:glucosidase II complex"/>
    <property type="evidence" value="ECO:0007669"/>
    <property type="project" value="TreeGrafter"/>
</dbReference>
<evidence type="ECO:0000256" key="1">
    <source>
        <dbReference type="ARBA" id="ARBA00004240"/>
    </source>
</evidence>
<evidence type="ECO:0000256" key="2">
    <source>
        <dbReference type="ARBA" id="ARBA00004833"/>
    </source>
</evidence>
<dbReference type="InterPro" id="IPR000322">
    <property type="entry name" value="Glyco_hydro_31_TIM"/>
</dbReference>
<sequence>MKSAGVAPSLLSLLSLFLLLAGLVEMVKHEDFKTCSQSSFCRRNKAFAEKQQSGHALSPYTLDAAKVTLKAGVLSGVVMKTLVKGDPIALPLKMTFLKSGVARFTLDEQRRRDLDIVLPSGKEERVNKARYDQAEKHTIVGGLDVDTSVTQMNTAEGVTTIRYGPVVGYSVRIQHAPLKVFFLRGDEVQIVFNDRALLNMEHWRPRTTPKEAVEGEDAPSNLDDNGEDLTGMWEEDFNGRPDSKPRGPESLGLDITFVEYGDVYGIPEHTGTLSLKETTGGPDGFSDPYRLYNTDVFQYEYDSPMALYGSIPFMQAHKLGSDVGIFWLNGAETWIDIQKTSNNPLSFSKQSQSTQTHWVSEAGLLDVFVFMGPTAPALYKSFGELVGFTRLPPMFAIAHHQCRWNYESEVDVLDVTANFDKHDIPYDVIWLDVEYTVGKRYFTWNKDFFPDPVRMMDKLDATKRKLVAIIDPHIKVDTEFPLYNEAISGKHVIKNADGNPYEGQCWPGLSVWPDFTKPETCSWWANWFQPSKFEGSKSNLHVWNDMNEPAIFSGPDISMHRDSLHQDGWEHRDLHNIYGTLMIKSTYEGLKTRDKEEPKRPFILSRSFWAGMQRWGAVWTGDNMGTWEHLESATATNINNGIAGMTFSGADVGGFFDDPPKDLLARWYQAGAFYPFFRAHAHIDTKRREPWIAGEPYTSIIRKAIVLRYSLLTTWYTAFYEASQTGMPVLRPHFIVFPDDAAGFKVQDQYFIGDSGLLHHPVVKKDATSISLYLADDEPYYCYHTFDVTQGKGRHTIEVPDLTYNPVFMHGGHIITRRDRQRRSSELMRKDPVTLVVAFDKQGHAAGSLYLDDGETFRHEQGEYILRQFTAAGNRVSSTNTHQQPDKARPYEDSITSVRVEKVLLVGYTGAATRAKVSQGGRDWEVEVDVVKELGKGRTVLAVRDPAVLVSQDWQIELI</sequence>
<feature type="chain" id="PRO_5013005634" description="Glucosidase II subunit alpha" evidence="12">
    <location>
        <begin position="27"/>
        <end position="959"/>
    </location>
</feature>
<gene>
    <name evidence="16" type="ORF">BCR37DRAFT_381996</name>
</gene>
<evidence type="ECO:0000259" key="13">
    <source>
        <dbReference type="Pfam" id="PF01055"/>
    </source>
</evidence>
<name>A0A1Y2F596_PROLT</name>
<evidence type="ECO:0000256" key="8">
    <source>
        <dbReference type="ARBA" id="ARBA00023295"/>
    </source>
</evidence>
<dbReference type="Gene3D" id="2.60.40.1180">
    <property type="entry name" value="Golgi alpha-mannosidase II"/>
    <property type="match status" value="2"/>
</dbReference>
<organism evidence="16 17">
    <name type="scientific">Protomyces lactucae-debilis</name>
    <dbReference type="NCBI Taxonomy" id="2754530"/>
    <lineage>
        <taxon>Eukaryota</taxon>
        <taxon>Fungi</taxon>
        <taxon>Dikarya</taxon>
        <taxon>Ascomycota</taxon>
        <taxon>Taphrinomycotina</taxon>
        <taxon>Taphrinomycetes</taxon>
        <taxon>Taphrinales</taxon>
        <taxon>Protomycetaceae</taxon>
        <taxon>Protomyces</taxon>
    </lineage>
</organism>
<feature type="signal peptide" evidence="12">
    <location>
        <begin position="1"/>
        <end position="26"/>
    </location>
</feature>
<dbReference type="SUPFAM" id="SSF74650">
    <property type="entry name" value="Galactose mutarotase-like"/>
    <property type="match status" value="1"/>
</dbReference>
<dbReference type="OMA" id="TVHQPLW"/>
<dbReference type="PANTHER" id="PTHR22762:SF54">
    <property type="entry name" value="BCDNA.GH04962"/>
    <property type="match status" value="1"/>
</dbReference>
<evidence type="ECO:0000256" key="6">
    <source>
        <dbReference type="ARBA" id="ARBA00022824"/>
    </source>
</evidence>
<proteinExistence type="inferred from homology"/>
<dbReference type="GeneID" id="63786380"/>
<dbReference type="GO" id="GO:0090599">
    <property type="term" value="F:alpha-glucosidase activity"/>
    <property type="evidence" value="ECO:0007669"/>
    <property type="project" value="TreeGrafter"/>
</dbReference>
<dbReference type="Gene3D" id="2.60.40.1760">
    <property type="entry name" value="glycosyl hydrolase (family 31)"/>
    <property type="match status" value="1"/>
</dbReference>
<keyword evidence="7" id="KW-0325">Glycoprotein</keyword>
<dbReference type="InterPro" id="IPR011013">
    <property type="entry name" value="Gal_mutarotase_sf_dom"/>
</dbReference>
<evidence type="ECO:0000256" key="12">
    <source>
        <dbReference type="SAM" id="SignalP"/>
    </source>
</evidence>
<evidence type="ECO:0000256" key="10">
    <source>
        <dbReference type="RuleBase" id="RU361185"/>
    </source>
</evidence>
<dbReference type="AlphaFoldDB" id="A0A1Y2F596"/>
<keyword evidence="8 10" id="KW-0326">Glycosidase</keyword>
<evidence type="ECO:0000313" key="17">
    <source>
        <dbReference type="Proteomes" id="UP000193685"/>
    </source>
</evidence>
<keyword evidence="5 10" id="KW-0378">Hydrolase</keyword>
<evidence type="ECO:0000256" key="9">
    <source>
        <dbReference type="ARBA" id="ARBA00042895"/>
    </source>
</evidence>
<feature type="domain" description="Glycoside hydrolase family 31 N-terminal" evidence="14">
    <location>
        <begin position="91"/>
        <end position="336"/>
    </location>
</feature>
<dbReference type="GO" id="GO:0006491">
    <property type="term" value="P:N-glycan processing"/>
    <property type="evidence" value="ECO:0007669"/>
    <property type="project" value="TreeGrafter"/>
</dbReference>
<dbReference type="EMBL" id="MCFI01000016">
    <property type="protein sequence ID" value="ORY79023.1"/>
    <property type="molecule type" value="Genomic_DNA"/>
</dbReference>
<evidence type="ECO:0000256" key="5">
    <source>
        <dbReference type="ARBA" id="ARBA00022801"/>
    </source>
</evidence>
<evidence type="ECO:0000256" key="11">
    <source>
        <dbReference type="SAM" id="MobiDB-lite"/>
    </source>
</evidence>
<dbReference type="InterPro" id="IPR025887">
    <property type="entry name" value="Glyco_hydro_31_N_dom"/>
</dbReference>
<evidence type="ECO:0000313" key="16">
    <source>
        <dbReference type="EMBL" id="ORY79023.1"/>
    </source>
</evidence>
<reference evidence="16 17" key="1">
    <citation type="submission" date="2016-07" db="EMBL/GenBank/DDBJ databases">
        <title>Pervasive Adenine N6-methylation of Active Genes in Fungi.</title>
        <authorList>
            <consortium name="DOE Joint Genome Institute"/>
            <person name="Mondo S.J."/>
            <person name="Dannebaum R.O."/>
            <person name="Kuo R.C."/>
            <person name="Labutti K."/>
            <person name="Haridas S."/>
            <person name="Kuo A."/>
            <person name="Salamov A."/>
            <person name="Ahrendt S.R."/>
            <person name="Lipzen A."/>
            <person name="Sullivan W."/>
            <person name="Andreopoulos W.B."/>
            <person name="Clum A."/>
            <person name="Lindquist E."/>
            <person name="Daum C."/>
            <person name="Ramamoorthy G.K."/>
            <person name="Gryganskyi A."/>
            <person name="Culley D."/>
            <person name="Magnuson J.K."/>
            <person name="James T.Y."/>
            <person name="O'Malley M.A."/>
            <person name="Stajich J.E."/>
            <person name="Spatafora J.W."/>
            <person name="Visel A."/>
            <person name="Grigoriev I.V."/>
        </authorList>
    </citation>
    <scope>NUCLEOTIDE SEQUENCE [LARGE SCALE GENOMIC DNA]</scope>
    <source>
        <strain evidence="16 17">12-1054</strain>
    </source>
</reference>
<feature type="compositionally biased region" description="Basic and acidic residues" evidence="11">
    <location>
        <begin position="237"/>
        <end position="247"/>
    </location>
</feature>
<comment type="pathway">
    <text evidence="2">Glycan metabolism; N-glycan metabolism.</text>
</comment>
<dbReference type="RefSeq" id="XP_040723655.1">
    <property type="nucleotide sequence ID" value="XM_040869781.1"/>
</dbReference>
<dbReference type="CDD" id="cd14752">
    <property type="entry name" value="GH31_N"/>
    <property type="match status" value="1"/>
</dbReference>
<evidence type="ECO:0000256" key="7">
    <source>
        <dbReference type="ARBA" id="ARBA00023180"/>
    </source>
</evidence>
<keyword evidence="17" id="KW-1185">Reference proteome</keyword>
<evidence type="ECO:0000259" key="15">
    <source>
        <dbReference type="Pfam" id="PF21365"/>
    </source>
</evidence>
<accession>A0A1Y2F596</accession>
<dbReference type="InterPro" id="IPR013780">
    <property type="entry name" value="Glyco_hydro_b"/>
</dbReference>
<dbReference type="GO" id="GO:0005975">
    <property type="term" value="P:carbohydrate metabolic process"/>
    <property type="evidence" value="ECO:0007669"/>
    <property type="project" value="InterPro"/>
</dbReference>
<dbReference type="OrthoDB" id="3237269at2759"/>
<dbReference type="GO" id="GO:0030246">
    <property type="term" value="F:carbohydrate binding"/>
    <property type="evidence" value="ECO:0007669"/>
    <property type="project" value="InterPro"/>
</dbReference>
<dbReference type="Pfam" id="PF21365">
    <property type="entry name" value="Glyco_hydro_31_3rd"/>
    <property type="match status" value="1"/>
</dbReference>
<dbReference type="InterPro" id="IPR017853">
    <property type="entry name" value="GH"/>
</dbReference>
<dbReference type="Pfam" id="PF13802">
    <property type="entry name" value="Gal_mutarotas_2"/>
    <property type="match status" value="1"/>
</dbReference>
<feature type="domain" description="Glycosyl hydrolase family 31 C-terminal" evidence="15">
    <location>
        <begin position="726"/>
        <end position="815"/>
    </location>
</feature>
<dbReference type="CDD" id="cd06603">
    <property type="entry name" value="GH31_GANC_GANAB_alpha"/>
    <property type="match status" value="1"/>
</dbReference>
<feature type="domain" description="Glycoside hydrolase family 31 TIM barrel" evidence="13">
    <location>
        <begin position="390"/>
        <end position="718"/>
    </location>
</feature>
<evidence type="ECO:0000259" key="14">
    <source>
        <dbReference type="Pfam" id="PF13802"/>
    </source>
</evidence>
<comment type="subcellular location">
    <subcellularLocation>
        <location evidence="1">Endoplasmic reticulum</location>
    </subcellularLocation>
</comment>
<dbReference type="SUPFAM" id="SSF51445">
    <property type="entry name" value="(Trans)glycosidases"/>
    <property type="match status" value="1"/>
</dbReference>
<comment type="similarity">
    <text evidence="3 10">Belongs to the glycosyl hydrolase 31 family.</text>
</comment>